<evidence type="ECO:0000256" key="4">
    <source>
        <dbReference type="ARBA" id="ARBA00047422"/>
    </source>
</evidence>
<dbReference type="Gene3D" id="3.40.50.150">
    <property type="entry name" value="Vaccinia Virus protein VP39"/>
    <property type="match status" value="1"/>
</dbReference>
<evidence type="ECO:0000313" key="6">
    <source>
        <dbReference type="EMBL" id="NNH13956.1"/>
    </source>
</evidence>
<accession>A0A849BI19</accession>
<dbReference type="InterPro" id="IPR029063">
    <property type="entry name" value="SAM-dependent_MTases_sf"/>
</dbReference>
<dbReference type="Proteomes" id="UP000542973">
    <property type="component" value="Unassembled WGS sequence"/>
</dbReference>
<name>A0A849BI19_9BURK</name>
<dbReference type="AlphaFoldDB" id="A0A849BI19"/>
<keyword evidence="3" id="KW-0680">Restriction system</keyword>
<evidence type="ECO:0000313" key="7">
    <source>
        <dbReference type="Proteomes" id="UP000542973"/>
    </source>
</evidence>
<organism evidence="6 7">
    <name type="scientific">Cupriavidus gilardii</name>
    <dbReference type="NCBI Taxonomy" id="82541"/>
    <lineage>
        <taxon>Bacteria</taxon>
        <taxon>Pseudomonadati</taxon>
        <taxon>Pseudomonadota</taxon>
        <taxon>Betaproteobacteria</taxon>
        <taxon>Burkholderiales</taxon>
        <taxon>Burkholderiaceae</taxon>
        <taxon>Cupriavidus</taxon>
    </lineage>
</organism>
<keyword evidence="2 6" id="KW-0808">Transferase</keyword>
<dbReference type="GO" id="GO:0009307">
    <property type="term" value="P:DNA restriction-modification system"/>
    <property type="evidence" value="ECO:0007669"/>
    <property type="project" value="UniProtKB-KW"/>
</dbReference>
<sequence>MTAYYNEIDPYAAQWLRNLIAAGHIAPGDVDTRDIRDVRPSDLRGYTQCHFFAGVGVWSHSLRRAGWSDDRPVWTGSCPRQPFSAAGAGLGFSDERHLWPHWHWLISECRPAIVLGEQVASKDADPWIDLVCDDLEALGYAVGAVPFPAAGVGAPHIRDRLYWVAHADNTGLEGRSRVRQRADQLAVGAGGMAGIVADTDGPGCGARSQGRAAVGYGATTKPDCGAGRLADAAIGGRREKRPNAGGGAAGDRAEGVAAGSVHGGGAVRLAHAIMQQRSDGQPGFRHVDGARGRIEGAAEVAGLRGDLRAGPTNGYWRAADWLLCRDGKWRPVEPGTFPLVDGTASRVGRGGTDWRTAAGIEGKGHRTGQLKGYGNAINAEAAVAWIECVMETF</sequence>
<reference evidence="6 7" key="1">
    <citation type="submission" date="2020-05" db="EMBL/GenBank/DDBJ databases">
        <title>MicrobeNet Type strains.</title>
        <authorList>
            <person name="Nicholson A.C."/>
        </authorList>
    </citation>
    <scope>NUCLEOTIDE SEQUENCE [LARGE SCALE GENOMIC DNA]</scope>
    <source>
        <strain evidence="6 7">ATCC 700815</strain>
    </source>
</reference>
<dbReference type="InterPro" id="IPR001525">
    <property type="entry name" value="C5_MeTfrase"/>
</dbReference>
<dbReference type="GO" id="GO:0003886">
    <property type="term" value="F:DNA (cytosine-5-)-methyltransferase activity"/>
    <property type="evidence" value="ECO:0007669"/>
    <property type="project" value="UniProtKB-EC"/>
</dbReference>
<gene>
    <name evidence="6" type="ORF">HLB16_24210</name>
</gene>
<dbReference type="EMBL" id="JABEMD010000066">
    <property type="protein sequence ID" value="NNH13956.1"/>
    <property type="molecule type" value="Genomic_DNA"/>
</dbReference>
<feature type="region of interest" description="Disordered" evidence="5">
    <location>
        <begin position="235"/>
        <end position="256"/>
    </location>
</feature>
<evidence type="ECO:0000256" key="1">
    <source>
        <dbReference type="ARBA" id="ARBA00022603"/>
    </source>
</evidence>
<comment type="caution">
    <text evidence="6">The sequence shown here is derived from an EMBL/GenBank/DDBJ whole genome shotgun (WGS) entry which is preliminary data.</text>
</comment>
<evidence type="ECO:0000256" key="2">
    <source>
        <dbReference type="ARBA" id="ARBA00022679"/>
    </source>
</evidence>
<dbReference type="Pfam" id="PF00145">
    <property type="entry name" value="DNA_methylase"/>
    <property type="match status" value="1"/>
</dbReference>
<keyword evidence="1 6" id="KW-0489">Methyltransferase</keyword>
<evidence type="ECO:0000256" key="5">
    <source>
        <dbReference type="SAM" id="MobiDB-lite"/>
    </source>
</evidence>
<evidence type="ECO:0000256" key="3">
    <source>
        <dbReference type="ARBA" id="ARBA00022747"/>
    </source>
</evidence>
<comment type="catalytic activity">
    <reaction evidence="4">
        <text>a 2'-deoxycytidine in DNA + S-adenosyl-L-methionine = a 5-methyl-2'-deoxycytidine in DNA + S-adenosyl-L-homocysteine + H(+)</text>
        <dbReference type="Rhea" id="RHEA:13681"/>
        <dbReference type="Rhea" id="RHEA-COMP:11369"/>
        <dbReference type="Rhea" id="RHEA-COMP:11370"/>
        <dbReference type="ChEBI" id="CHEBI:15378"/>
        <dbReference type="ChEBI" id="CHEBI:57856"/>
        <dbReference type="ChEBI" id="CHEBI:59789"/>
        <dbReference type="ChEBI" id="CHEBI:85452"/>
        <dbReference type="ChEBI" id="CHEBI:85454"/>
        <dbReference type="EC" id="2.1.1.37"/>
    </reaction>
</comment>
<dbReference type="GO" id="GO:0032259">
    <property type="term" value="P:methylation"/>
    <property type="evidence" value="ECO:0007669"/>
    <property type="project" value="UniProtKB-KW"/>
</dbReference>
<proteinExistence type="predicted"/>
<protein>
    <submittedName>
        <fullName evidence="6">DNA cytosine methyltransferase</fullName>
    </submittedName>
</protein>
<dbReference type="SUPFAM" id="SSF53335">
    <property type="entry name" value="S-adenosyl-L-methionine-dependent methyltransferases"/>
    <property type="match status" value="1"/>
</dbReference>